<dbReference type="SUPFAM" id="SSF49899">
    <property type="entry name" value="Concanavalin A-like lectins/glucanases"/>
    <property type="match status" value="2"/>
</dbReference>
<dbReference type="Pfam" id="PF00097">
    <property type="entry name" value="zf-C3HC4"/>
    <property type="match status" value="1"/>
</dbReference>
<feature type="region of interest" description="Disordered" evidence="10">
    <location>
        <begin position="1"/>
        <end position="22"/>
    </location>
</feature>
<dbReference type="InterPro" id="IPR000315">
    <property type="entry name" value="Znf_B-box"/>
</dbReference>
<proteinExistence type="predicted"/>
<evidence type="ECO:0000256" key="7">
    <source>
        <dbReference type="ARBA" id="ARBA00022859"/>
    </source>
</evidence>
<feature type="domain" description="RING-type" evidence="11">
    <location>
        <begin position="1335"/>
        <end position="1376"/>
    </location>
</feature>
<dbReference type="SMART" id="SM00184">
    <property type="entry name" value="RING"/>
    <property type="match status" value="3"/>
</dbReference>
<keyword evidence="4" id="KW-0479">Metal-binding</keyword>
<dbReference type="InterPro" id="IPR043136">
    <property type="entry name" value="B30.2/SPRY_sf"/>
</dbReference>
<dbReference type="SMART" id="SM00589">
    <property type="entry name" value="PRY"/>
    <property type="match status" value="2"/>
</dbReference>
<comment type="caution">
    <text evidence="14">The sequence shown here is derived from an EMBL/GenBank/DDBJ whole genome shotgun (WGS) entry which is preliminary data.</text>
</comment>
<evidence type="ECO:0000256" key="5">
    <source>
        <dbReference type="ARBA" id="ARBA00022771"/>
    </source>
</evidence>
<evidence type="ECO:0000256" key="2">
    <source>
        <dbReference type="ARBA" id="ARBA00022490"/>
    </source>
</evidence>
<dbReference type="Pfam" id="PF00622">
    <property type="entry name" value="SPRY"/>
    <property type="match status" value="2"/>
</dbReference>
<dbReference type="Gene3D" id="4.10.830.40">
    <property type="match status" value="3"/>
</dbReference>
<feature type="compositionally biased region" description="Basic and acidic residues" evidence="10">
    <location>
        <begin position="787"/>
        <end position="800"/>
    </location>
</feature>
<gene>
    <name evidence="14" type="primary">TRIM39_5</name>
    <name evidence="14" type="ORF">N1851_019537</name>
</gene>
<feature type="coiled-coil region" evidence="9">
    <location>
        <begin position="1056"/>
        <end position="1083"/>
    </location>
</feature>
<dbReference type="InterPro" id="IPR017907">
    <property type="entry name" value="Znf_RING_CS"/>
</dbReference>
<feature type="domain" description="B30.2/SPRY" evidence="13">
    <location>
        <begin position="1134"/>
        <end position="1327"/>
    </location>
</feature>
<feature type="domain" description="B30.2/SPRY" evidence="13">
    <location>
        <begin position="423"/>
        <end position="615"/>
    </location>
</feature>
<dbReference type="SMART" id="SM00336">
    <property type="entry name" value="BBOX"/>
    <property type="match status" value="3"/>
</dbReference>
<feature type="domain" description="RING-type" evidence="11">
    <location>
        <begin position="656"/>
        <end position="696"/>
    </location>
</feature>
<feature type="compositionally biased region" description="Polar residues" evidence="10">
    <location>
        <begin position="124"/>
        <end position="136"/>
    </location>
</feature>
<dbReference type="PANTHER" id="PTHR25465">
    <property type="entry name" value="B-BOX DOMAIN CONTAINING"/>
    <property type="match status" value="1"/>
</dbReference>
<dbReference type="InterPro" id="IPR027370">
    <property type="entry name" value="Znf-RING_euk"/>
</dbReference>
<keyword evidence="9" id="KW-0175">Coiled coil</keyword>
<reference evidence="14" key="1">
    <citation type="journal article" date="2023" name="Front. Mar. Sci.">
        <title>A new Merluccius polli reference genome to investigate the effects of global change in West African waters.</title>
        <authorList>
            <person name="Mateo J.L."/>
            <person name="Blanco-Fernandez C."/>
            <person name="Garcia-Vazquez E."/>
            <person name="Machado-Schiaffino G."/>
        </authorList>
    </citation>
    <scope>NUCLEOTIDE SEQUENCE</scope>
    <source>
        <strain evidence="14">C29</strain>
        <tissue evidence="14">Fin</tissue>
    </source>
</reference>
<name>A0AA47NXK5_MERPO</name>
<dbReference type="InterPro" id="IPR001841">
    <property type="entry name" value="Znf_RING"/>
</dbReference>
<dbReference type="InterPro" id="IPR013083">
    <property type="entry name" value="Znf_RING/FYVE/PHD"/>
</dbReference>
<dbReference type="FunFam" id="2.60.120.920:FF:000004">
    <property type="entry name" value="Butyrophilin subfamily 1 member A1"/>
    <property type="match status" value="2"/>
</dbReference>
<protein>
    <submittedName>
        <fullName evidence="14">E3 ubiquitin-protein ligase TRIM39</fullName>
    </submittedName>
</protein>
<comment type="subcellular location">
    <subcellularLocation>
        <location evidence="1">Cytoplasm</location>
    </subcellularLocation>
</comment>
<dbReference type="SUPFAM" id="SSF57845">
    <property type="entry name" value="B-box zinc-binding domain"/>
    <property type="match status" value="3"/>
</dbReference>
<dbReference type="InterPro" id="IPR006574">
    <property type="entry name" value="PRY"/>
</dbReference>
<feature type="compositionally biased region" description="Low complexity" evidence="10">
    <location>
        <begin position="7"/>
        <end position="22"/>
    </location>
</feature>
<dbReference type="InterPro" id="IPR013320">
    <property type="entry name" value="ConA-like_dom_sf"/>
</dbReference>
<feature type="domain" description="B box-type" evidence="12">
    <location>
        <begin position="208"/>
        <end position="248"/>
    </location>
</feature>
<evidence type="ECO:0000256" key="4">
    <source>
        <dbReference type="ARBA" id="ARBA00022723"/>
    </source>
</evidence>
<feature type="compositionally biased region" description="Pro residues" evidence="10">
    <location>
        <begin position="858"/>
        <end position="876"/>
    </location>
</feature>
<keyword evidence="5 8" id="KW-0863">Zinc-finger</keyword>
<dbReference type="Pfam" id="PF13765">
    <property type="entry name" value="PRY"/>
    <property type="match status" value="2"/>
</dbReference>
<evidence type="ECO:0000259" key="13">
    <source>
        <dbReference type="PROSITE" id="PS50188"/>
    </source>
</evidence>
<accession>A0AA47NXK5</accession>
<keyword evidence="15" id="KW-1185">Reference proteome</keyword>
<dbReference type="Proteomes" id="UP001174136">
    <property type="component" value="Unassembled WGS sequence"/>
</dbReference>
<dbReference type="PROSITE" id="PS50119">
    <property type="entry name" value="ZF_BBOX"/>
    <property type="match status" value="3"/>
</dbReference>
<dbReference type="CDD" id="cd19802">
    <property type="entry name" value="Bbox1_TRIM8-like"/>
    <property type="match status" value="1"/>
</dbReference>
<dbReference type="SMART" id="SM00449">
    <property type="entry name" value="SPRY"/>
    <property type="match status" value="2"/>
</dbReference>
<dbReference type="InterPro" id="IPR001870">
    <property type="entry name" value="B30.2/SPRY"/>
</dbReference>
<keyword evidence="7" id="KW-0391">Immunity</keyword>
<feature type="domain" description="B box-type" evidence="12">
    <location>
        <begin position="1461"/>
        <end position="1501"/>
    </location>
</feature>
<dbReference type="PROSITE" id="PS00518">
    <property type="entry name" value="ZF_RING_1"/>
    <property type="match status" value="3"/>
</dbReference>
<feature type="compositionally biased region" description="Gly residues" evidence="10">
    <location>
        <begin position="101"/>
        <end position="116"/>
    </location>
</feature>
<dbReference type="PROSITE" id="PS50089">
    <property type="entry name" value="ZF_RING_2"/>
    <property type="match status" value="3"/>
</dbReference>
<evidence type="ECO:0000256" key="6">
    <source>
        <dbReference type="ARBA" id="ARBA00022833"/>
    </source>
</evidence>
<dbReference type="InterPro" id="IPR051051">
    <property type="entry name" value="E3_ubiq-ligase_TRIM/RNF"/>
</dbReference>
<dbReference type="PRINTS" id="PR01407">
    <property type="entry name" value="BUTYPHLNCDUF"/>
</dbReference>
<dbReference type="Pfam" id="PF25600">
    <property type="entry name" value="TRIM_CC"/>
    <property type="match status" value="2"/>
</dbReference>
<dbReference type="InterPro" id="IPR003879">
    <property type="entry name" value="Butyrophylin_SPRY"/>
</dbReference>
<keyword evidence="3" id="KW-0399">Innate immunity</keyword>
<dbReference type="Gene3D" id="3.30.160.60">
    <property type="entry name" value="Classic Zinc Finger"/>
    <property type="match status" value="3"/>
</dbReference>
<dbReference type="GO" id="GO:0005737">
    <property type="term" value="C:cytoplasm"/>
    <property type="evidence" value="ECO:0007669"/>
    <property type="project" value="UniProtKB-SubCell"/>
</dbReference>
<evidence type="ECO:0000256" key="8">
    <source>
        <dbReference type="PROSITE-ProRule" id="PRU00024"/>
    </source>
</evidence>
<dbReference type="Gene3D" id="3.30.40.10">
    <property type="entry name" value="Zinc/RING finger domain, C3HC4 (zinc finger)"/>
    <property type="match status" value="3"/>
</dbReference>
<evidence type="ECO:0000259" key="11">
    <source>
        <dbReference type="PROSITE" id="PS50089"/>
    </source>
</evidence>
<evidence type="ECO:0000313" key="14">
    <source>
        <dbReference type="EMBL" id="KAK0142536.1"/>
    </source>
</evidence>
<evidence type="ECO:0000313" key="15">
    <source>
        <dbReference type="Proteomes" id="UP001174136"/>
    </source>
</evidence>
<dbReference type="SUPFAM" id="SSF57850">
    <property type="entry name" value="RING/U-box"/>
    <property type="match status" value="3"/>
</dbReference>
<feature type="region of interest" description="Disordered" evidence="10">
    <location>
        <begin position="725"/>
        <end position="769"/>
    </location>
</feature>
<evidence type="ECO:0000256" key="9">
    <source>
        <dbReference type="SAM" id="Coils"/>
    </source>
</evidence>
<organism evidence="14 15">
    <name type="scientific">Merluccius polli</name>
    <name type="common">Benguela hake</name>
    <name type="synonym">Merluccius cadenati</name>
    <dbReference type="NCBI Taxonomy" id="89951"/>
    <lineage>
        <taxon>Eukaryota</taxon>
        <taxon>Metazoa</taxon>
        <taxon>Chordata</taxon>
        <taxon>Craniata</taxon>
        <taxon>Vertebrata</taxon>
        <taxon>Euteleostomi</taxon>
        <taxon>Actinopterygii</taxon>
        <taxon>Neopterygii</taxon>
        <taxon>Teleostei</taxon>
        <taxon>Neoteleostei</taxon>
        <taxon>Acanthomorphata</taxon>
        <taxon>Zeiogadaria</taxon>
        <taxon>Gadariae</taxon>
        <taxon>Gadiformes</taxon>
        <taxon>Gadoidei</taxon>
        <taxon>Merlucciidae</taxon>
        <taxon>Merluccius</taxon>
    </lineage>
</organism>
<evidence type="ECO:0000256" key="3">
    <source>
        <dbReference type="ARBA" id="ARBA00022588"/>
    </source>
</evidence>
<feature type="region of interest" description="Disordered" evidence="10">
    <location>
        <begin position="101"/>
        <end position="151"/>
    </location>
</feature>
<feature type="region of interest" description="Disordered" evidence="10">
    <location>
        <begin position="787"/>
        <end position="878"/>
    </location>
</feature>
<dbReference type="InterPro" id="IPR018957">
    <property type="entry name" value="Znf_C3HC4_RING-type"/>
</dbReference>
<evidence type="ECO:0000259" key="12">
    <source>
        <dbReference type="PROSITE" id="PS50119"/>
    </source>
</evidence>
<feature type="domain" description="RING-type" evidence="11">
    <location>
        <begin position="34"/>
        <end position="74"/>
    </location>
</feature>
<dbReference type="PROSITE" id="PS50188">
    <property type="entry name" value="B302_SPRY"/>
    <property type="match status" value="2"/>
</dbReference>
<evidence type="ECO:0000256" key="10">
    <source>
        <dbReference type="SAM" id="MobiDB-lite"/>
    </source>
</evidence>
<keyword evidence="2" id="KW-0963">Cytoplasm</keyword>
<keyword evidence="6" id="KW-0862">Zinc</keyword>
<dbReference type="Pfam" id="PF00643">
    <property type="entry name" value="zf-B_box"/>
    <property type="match status" value="3"/>
</dbReference>
<dbReference type="InterPro" id="IPR058030">
    <property type="entry name" value="TRIM8/14/16/25/29/45/65_CC"/>
</dbReference>
<feature type="domain" description="B box-type" evidence="12">
    <location>
        <begin position="936"/>
        <end position="976"/>
    </location>
</feature>
<dbReference type="PANTHER" id="PTHR25465:SF49">
    <property type="entry name" value="BLOODTHIRSTY-RELATED GENE FAMILY, MEMBER 1-RELATED"/>
    <property type="match status" value="1"/>
</dbReference>
<dbReference type="CDD" id="cd19769">
    <property type="entry name" value="Bbox2_TRIM16-like"/>
    <property type="match status" value="3"/>
</dbReference>
<dbReference type="GO" id="GO:0045087">
    <property type="term" value="P:innate immune response"/>
    <property type="evidence" value="ECO:0007669"/>
    <property type="project" value="UniProtKB-KW"/>
</dbReference>
<dbReference type="Pfam" id="PF13445">
    <property type="entry name" value="zf-RING_UBOX"/>
    <property type="match status" value="2"/>
</dbReference>
<dbReference type="GO" id="GO:0008270">
    <property type="term" value="F:zinc ion binding"/>
    <property type="evidence" value="ECO:0007669"/>
    <property type="project" value="UniProtKB-KW"/>
</dbReference>
<dbReference type="InterPro" id="IPR003877">
    <property type="entry name" value="SPRY_dom"/>
</dbReference>
<dbReference type="CDD" id="cd13733">
    <property type="entry name" value="SPRY_PRY_C-I_1"/>
    <property type="match status" value="2"/>
</dbReference>
<dbReference type="EMBL" id="JAOPHQ010003561">
    <property type="protein sequence ID" value="KAK0142536.1"/>
    <property type="molecule type" value="Genomic_DNA"/>
</dbReference>
<feature type="compositionally biased region" description="Pro residues" evidence="10">
    <location>
        <begin position="837"/>
        <end position="851"/>
    </location>
</feature>
<evidence type="ECO:0000256" key="1">
    <source>
        <dbReference type="ARBA" id="ARBA00004496"/>
    </source>
</evidence>
<sequence>MCTALVSSSSSSSSSPGALSSPGGRLLSEEQFLCSICLEVFVEPVSTPCGHSFCKACLQGYWDHSKKSLCPMCKKSYAKRPELSVNRVLAEISTQFQGLTVAGGDGGGGGGGGGEGAPPRGSILNLSSGASGSLRDTGSPARGGGGADSNADFAREGEVPCDACIGRKVKALKSCLNCPGSYCETHLRHHKKVKTMSSHRLVEPTFHLEEKICKKHQRLTELYCRTDHACVCSACAETMHKSHEVVSTDREYKKQMSNLAKRRSEVKHLIKERTKKLEDIKQSIKVIKHFHRQCCELPQAATREANAQKELEDSWQVYAELQRLVEQSQAELVELIASRQREAERHAQELARGLENELSLLRRSSNELDAFAHTQDRIVFLQSIAGLPAALEPLDWSTVSVSTDLYLGNIRSSVGGLIDKFQVELKKLYGKELRKLQNYASEVILDPGTAQKSLVLSEDGRQVRYEERKSSQAESAKRFSPALFVLGREGLASGRHYWEVEVGRKTAWTLGVARGSARRKGDINLGPEGGYWCLWLKNGELKALASSRVPLMLASPPAKVGIFLDYDSGQVSFYDVKARLHLYTFVDTFSESLYPIFSPCLIQEGKNTAPLVASLLLSLTLPLRCAGMANANAAAANGNANSGVATGNLSEEQVHCSICLDVFTNPVSIPCGHNFCQSCILGYWRTSPSYQCPMCKKTFLKRPDISVNTVLREIAQQFKEIRVKSAEKRKTEEEEEREVVREKEEEKEEQGKEKRWTMERRKRGEDEEQLLKEDKRQQLLVELKERQEEERRRREEEKKKPFVGLQDELPPLVPPSSSGLKSSPPPSPGVGASGPQTTPPNTPQRPPPPAHPKTSSTPPSPQTPAPSTPPPPPTPPSTVFAPWVVEEVLCDVCLGEDRPMAVKSCLVCLTSYCEEHLKSHMARFTKHKLMEPVANMEERMCPKHQRLLELFCKKEQTCVCVLCTETDHRAHYTVPVEREWMDKKAQLKKAELDVQQMIHERLKKVEEIKQSVDLYKVSAAREMEECAAVFAELVRVIQRSQAELLRTIEERRGHAERRAQGLVADLEREIARLQRRNTDLENLGRTDHIHFLQSFPAFSASPTVKDWSGTSVPTDTSVGNIRMAVAKLQTMLNAEIDKLADSEIKKVLKYTADVTLDPDTANPWLQLSQDRRQVRHLGAWQDLPDNPSRFDTVVIALGREGFATGRHYWEVTVGEKDDWYLGVAKSSVNRKGRISVSTAQGYWALAMKKGQEYRASTAPPCLLTLDPRPKRVGVYVDCEEGQVSFYDAKARKHIYTFWDTFGEKVLPFFYLYCCDKASDTMVISPANHKSAVPDCRICLGILTRPATLPCSHAFCLACIGEYWRLSGGLCQCPLCKACFPTRPDLQPPPDCPPPPAFPADGRTPPVLLTAGEVPCDACSAAAVTSCLACLASYCPLHLEPHYRHAALWDHRLVSAVKNTEEDGAACRHHGRAVDRFCRSDRTCICALCANADHRGHRVVAISKEAARAKVSRMIQTSFVFKCNHCNSLLQFDGQHLLHNCYHCFRQVCNHYKRCCLFLQAKLNQRLLKLTQTIEERTVQVEKAKGSATLGDDRTGDDPASAGSRLRDLEWDILELQQRKTDLEALSQTTAPLIFLLVRLHLSLPTSKTLKFL</sequence>
<dbReference type="Gene3D" id="2.60.120.920">
    <property type="match status" value="2"/>
</dbReference>